<reference evidence="1" key="1">
    <citation type="journal article" date="2016" name="Nat. Genet.">
        <title>A high-quality carrot genome assembly provides new insights into carotenoid accumulation and asterid genome evolution.</title>
        <authorList>
            <person name="Iorizzo M."/>
            <person name="Ellison S."/>
            <person name="Senalik D."/>
            <person name="Zeng P."/>
            <person name="Satapoomin P."/>
            <person name="Huang J."/>
            <person name="Bowman M."/>
            <person name="Iovene M."/>
            <person name="Sanseverino W."/>
            <person name="Cavagnaro P."/>
            <person name="Yildiz M."/>
            <person name="Macko-Podgorni A."/>
            <person name="Moranska E."/>
            <person name="Grzebelus E."/>
            <person name="Grzebelus D."/>
            <person name="Ashrafi H."/>
            <person name="Zheng Z."/>
            <person name="Cheng S."/>
            <person name="Spooner D."/>
            <person name="Van Deynze A."/>
            <person name="Simon P."/>
        </authorList>
    </citation>
    <scope>NUCLEOTIDE SEQUENCE [LARGE SCALE GENOMIC DNA]</scope>
    <source>
        <tissue evidence="1">Leaf</tissue>
    </source>
</reference>
<organism evidence="1">
    <name type="scientific">Daucus carota subsp. sativus</name>
    <name type="common">Carrot</name>
    <dbReference type="NCBI Taxonomy" id="79200"/>
    <lineage>
        <taxon>Eukaryota</taxon>
        <taxon>Viridiplantae</taxon>
        <taxon>Streptophyta</taxon>
        <taxon>Embryophyta</taxon>
        <taxon>Tracheophyta</taxon>
        <taxon>Spermatophyta</taxon>
        <taxon>Magnoliopsida</taxon>
        <taxon>eudicotyledons</taxon>
        <taxon>Gunneridae</taxon>
        <taxon>Pentapetalae</taxon>
        <taxon>asterids</taxon>
        <taxon>campanulids</taxon>
        <taxon>Apiales</taxon>
        <taxon>Apiaceae</taxon>
        <taxon>Apioideae</taxon>
        <taxon>Scandiceae</taxon>
        <taxon>Daucinae</taxon>
        <taxon>Daucus</taxon>
        <taxon>Daucus sect. Daucus</taxon>
    </lineage>
</organism>
<keyword evidence="3" id="KW-1185">Reference proteome</keyword>
<dbReference type="Gramene" id="KZN07266">
    <property type="protein sequence ID" value="KZN07266"/>
    <property type="gene ID" value="DCAR_008103"/>
</dbReference>
<name>A0A166F2L4_DAUCS</name>
<evidence type="ECO:0000313" key="1">
    <source>
        <dbReference type="EMBL" id="KZN07266.1"/>
    </source>
</evidence>
<accession>A0A166F2L4</accession>
<proteinExistence type="predicted"/>
<dbReference type="Proteomes" id="UP000077755">
    <property type="component" value="Chromosome 2"/>
</dbReference>
<sequence length="242" mass="26881">MSCASNKYEYGIDVTQLTENSYPYTGQFTSASNRTVPVSRSETPTHADKICQQLSHSVQCSGSRLVTPTIAGKTYPVPYQHSEAAGSGITAATPNELIRLVGSSKRLKHMIKKIPNSHRLATQHSVYKGLHYTIITLLFIWQFICHAKTDVIGVIENYHHVQEIDTVMDREISYSSTVTIWGDQALTAQEEKDKIYVNRFAFETSAVKVSQGGDNPGTARSSSKRVKLRILALLLMHSCFGK</sequence>
<dbReference type="AlphaFoldDB" id="A0A166F2L4"/>
<protein>
    <submittedName>
        <fullName evidence="1">Uncharacterized protein</fullName>
    </submittedName>
</protein>
<gene>
    <name evidence="1" type="ORF">DCAR_008103</name>
    <name evidence="2" type="ORF">DCAR_0209151</name>
</gene>
<dbReference type="EMBL" id="LNRQ01000002">
    <property type="protein sequence ID" value="KZN07266.1"/>
    <property type="molecule type" value="Genomic_DNA"/>
</dbReference>
<dbReference type="EMBL" id="CP093344">
    <property type="protein sequence ID" value="WOG89911.1"/>
    <property type="molecule type" value="Genomic_DNA"/>
</dbReference>
<evidence type="ECO:0000313" key="3">
    <source>
        <dbReference type="Proteomes" id="UP000077755"/>
    </source>
</evidence>
<evidence type="ECO:0000313" key="2">
    <source>
        <dbReference type="EMBL" id="WOG89911.1"/>
    </source>
</evidence>
<reference evidence="2" key="2">
    <citation type="submission" date="2022-03" db="EMBL/GenBank/DDBJ databases">
        <title>Draft title - Genomic analysis of global carrot germplasm unveils the trajectory of domestication and the origin of high carotenoid orange carrot.</title>
        <authorList>
            <person name="Iorizzo M."/>
            <person name="Ellison S."/>
            <person name="Senalik D."/>
            <person name="Macko-Podgorni A."/>
            <person name="Grzebelus D."/>
            <person name="Bostan H."/>
            <person name="Rolling W."/>
            <person name="Curaba J."/>
            <person name="Simon P."/>
        </authorList>
    </citation>
    <scope>NUCLEOTIDE SEQUENCE</scope>
    <source>
        <tissue evidence="2">Leaf</tissue>
    </source>
</reference>